<protein>
    <recommendedName>
        <fullName evidence="4">Transmembrane protein</fullName>
    </recommendedName>
</protein>
<keyword evidence="1" id="KW-0472">Membrane</keyword>
<accession>A0A1G8ULC1</accession>
<feature type="transmembrane region" description="Helical" evidence="1">
    <location>
        <begin position="79"/>
        <end position="100"/>
    </location>
</feature>
<proteinExistence type="predicted"/>
<feature type="transmembrane region" description="Helical" evidence="1">
    <location>
        <begin position="48"/>
        <end position="67"/>
    </location>
</feature>
<keyword evidence="3" id="KW-1185">Reference proteome</keyword>
<keyword evidence="1" id="KW-0812">Transmembrane</keyword>
<sequence>MDQQAVIEFYLANQWLVLPVFILLVIGVALLWFGGLVAALVALGNRQWLWGIPTLILGPFTGLPYALTYPGRAEYARSLMLRGLALALASLLLLFLVWLFT</sequence>
<dbReference type="EMBL" id="FNFH01000001">
    <property type="protein sequence ID" value="SDJ54622.1"/>
    <property type="molecule type" value="Genomic_DNA"/>
</dbReference>
<reference evidence="3" key="1">
    <citation type="submission" date="2016-10" db="EMBL/GenBank/DDBJ databases">
        <authorList>
            <person name="Varghese N."/>
            <person name="Submissions S."/>
        </authorList>
    </citation>
    <scope>NUCLEOTIDE SEQUENCE [LARGE SCALE GENOMIC DNA]</scope>
    <source>
        <strain evidence="3">CGMCC 1.10658</strain>
    </source>
</reference>
<evidence type="ECO:0000256" key="1">
    <source>
        <dbReference type="SAM" id="Phobius"/>
    </source>
</evidence>
<organism evidence="2 3">
    <name type="scientific">Microbulbifer yueqingensis</name>
    <dbReference type="NCBI Taxonomy" id="658219"/>
    <lineage>
        <taxon>Bacteria</taxon>
        <taxon>Pseudomonadati</taxon>
        <taxon>Pseudomonadota</taxon>
        <taxon>Gammaproteobacteria</taxon>
        <taxon>Cellvibrionales</taxon>
        <taxon>Microbulbiferaceae</taxon>
        <taxon>Microbulbifer</taxon>
    </lineage>
</organism>
<keyword evidence="1" id="KW-1133">Transmembrane helix</keyword>
<dbReference type="RefSeq" id="WP_091506550.1">
    <property type="nucleotide sequence ID" value="NZ_FNFH01000001.1"/>
</dbReference>
<name>A0A1G8ULC1_9GAMM</name>
<evidence type="ECO:0000313" key="3">
    <source>
        <dbReference type="Proteomes" id="UP000199305"/>
    </source>
</evidence>
<dbReference type="OrthoDB" id="5739104at2"/>
<dbReference type="Proteomes" id="UP000199305">
    <property type="component" value="Unassembled WGS sequence"/>
</dbReference>
<evidence type="ECO:0000313" key="2">
    <source>
        <dbReference type="EMBL" id="SDJ54622.1"/>
    </source>
</evidence>
<evidence type="ECO:0008006" key="4">
    <source>
        <dbReference type="Google" id="ProtNLM"/>
    </source>
</evidence>
<dbReference type="AlphaFoldDB" id="A0A1G8ULC1"/>
<gene>
    <name evidence="2" type="ORF">SAMN05216212_0180</name>
</gene>
<feature type="transmembrane region" description="Helical" evidence="1">
    <location>
        <begin position="16"/>
        <end position="42"/>
    </location>
</feature>